<proteinExistence type="predicted"/>
<evidence type="ECO:0008006" key="3">
    <source>
        <dbReference type="Google" id="ProtNLM"/>
    </source>
</evidence>
<accession>A0ABX0N358</accession>
<comment type="caution">
    <text evidence="1">The sequence shown here is derived from an EMBL/GenBank/DDBJ whole genome shotgun (WGS) entry which is preliminary data.</text>
</comment>
<sequence length="118" mass="12693">MAAVGVSPSSTAFAKGFNLRADGAKITSHAARKWLFGESIPTQGRIQVIAAWMGVNAAWLRFGEGDRYASAPLVLNGEELDPQLVALIKDLRRLPEDSQAVVRGLIDVLLNASVFGRM</sequence>
<name>A0ABX0N358_9BURK</name>
<dbReference type="EMBL" id="WHJF01000172">
    <property type="protein sequence ID" value="NHZ66798.1"/>
    <property type="molecule type" value="Genomic_DNA"/>
</dbReference>
<protein>
    <recommendedName>
        <fullName evidence="3">Transcriptional regulator</fullName>
    </recommendedName>
</protein>
<evidence type="ECO:0000313" key="2">
    <source>
        <dbReference type="Proteomes" id="UP000610594"/>
    </source>
</evidence>
<organism evidence="1 2">
    <name type="scientific">Massilia genomosp. 1</name>
    <dbReference type="NCBI Taxonomy" id="2609280"/>
    <lineage>
        <taxon>Bacteria</taxon>
        <taxon>Pseudomonadati</taxon>
        <taxon>Pseudomonadota</taxon>
        <taxon>Betaproteobacteria</taxon>
        <taxon>Burkholderiales</taxon>
        <taxon>Oxalobacteraceae</taxon>
        <taxon>Telluria group</taxon>
        <taxon>Massilia</taxon>
    </lineage>
</organism>
<dbReference type="Proteomes" id="UP000610594">
    <property type="component" value="Unassembled WGS sequence"/>
</dbReference>
<keyword evidence="2" id="KW-1185">Reference proteome</keyword>
<reference evidence="1 2" key="1">
    <citation type="submission" date="2019-10" db="EMBL/GenBank/DDBJ databases">
        <title>Taxonomy of Antarctic Massilia spp.: description of Massilia rubra sp. nov., Massilia aquatica sp. nov., Massilia mucilaginosa sp. nov., Massilia frigida sp. nov. isolated from streams, lakes and regoliths.</title>
        <authorList>
            <person name="Holochova P."/>
            <person name="Sedlacek I."/>
            <person name="Kralova S."/>
            <person name="Maslanova I."/>
            <person name="Busse H.-J."/>
            <person name="Stankova E."/>
            <person name="Vrbovska V."/>
            <person name="Kovarovic V."/>
            <person name="Bartak M."/>
            <person name="Svec P."/>
            <person name="Pantucek R."/>
        </authorList>
    </citation>
    <scope>NUCLEOTIDE SEQUENCE [LARGE SCALE GENOMIC DNA]</scope>
    <source>
        <strain evidence="1 2">CCM 8694</strain>
    </source>
</reference>
<evidence type="ECO:0000313" key="1">
    <source>
        <dbReference type="EMBL" id="NHZ66798.1"/>
    </source>
</evidence>
<gene>
    <name evidence="1" type="ORF">F1735_31710</name>
</gene>